<proteinExistence type="predicted"/>
<organism evidence="1 2">
    <name type="scientific">Cucumis sativus</name>
    <name type="common">Cucumber</name>
    <dbReference type="NCBI Taxonomy" id="3659"/>
    <lineage>
        <taxon>Eukaryota</taxon>
        <taxon>Viridiplantae</taxon>
        <taxon>Streptophyta</taxon>
        <taxon>Embryophyta</taxon>
        <taxon>Tracheophyta</taxon>
        <taxon>Spermatophyta</taxon>
        <taxon>Magnoliopsida</taxon>
        <taxon>eudicotyledons</taxon>
        <taxon>Gunneridae</taxon>
        <taxon>Pentapetalae</taxon>
        <taxon>rosids</taxon>
        <taxon>fabids</taxon>
        <taxon>Cucurbitales</taxon>
        <taxon>Cucurbitaceae</taxon>
        <taxon>Benincaseae</taxon>
        <taxon>Cucumis</taxon>
    </lineage>
</organism>
<reference evidence="1 2" key="1">
    <citation type="journal article" date="2009" name="Nat. Genet.">
        <title>The genome of the cucumber, Cucumis sativus L.</title>
        <authorList>
            <person name="Huang S."/>
            <person name="Li R."/>
            <person name="Zhang Z."/>
            <person name="Li L."/>
            <person name="Gu X."/>
            <person name="Fan W."/>
            <person name="Lucas W.J."/>
            <person name="Wang X."/>
            <person name="Xie B."/>
            <person name="Ni P."/>
            <person name="Ren Y."/>
            <person name="Zhu H."/>
            <person name="Li J."/>
            <person name="Lin K."/>
            <person name="Jin W."/>
            <person name="Fei Z."/>
            <person name="Li G."/>
            <person name="Staub J."/>
            <person name="Kilian A."/>
            <person name="van der Vossen E.A."/>
            <person name="Wu Y."/>
            <person name="Guo J."/>
            <person name="He J."/>
            <person name="Jia Z."/>
            <person name="Ren Y."/>
            <person name="Tian G."/>
            <person name="Lu Y."/>
            <person name="Ruan J."/>
            <person name="Qian W."/>
            <person name="Wang M."/>
            <person name="Huang Q."/>
            <person name="Li B."/>
            <person name="Xuan Z."/>
            <person name="Cao J."/>
            <person name="Asan"/>
            <person name="Wu Z."/>
            <person name="Zhang J."/>
            <person name="Cai Q."/>
            <person name="Bai Y."/>
            <person name="Zhao B."/>
            <person name="Han Y."/>
            <person name="Li Y."/>
            <person name="Li X."/>
            <person name="Wang S."/>
            <person name="Shi Q."/>
            <person name="Liu S."/>
            <person name="Cho W.K."/>
            <person name="Kim J.Y."/>
            <person name="Xu Y."/>
            <person name="Heller-Uszynska K."/>
            <person name="Miao H."/>
            <person name="Cheng Z."/>
            <person name="Zhang S."/>
            <person name="Wu J."/>
            <person name="Yang Y."/>
            <person name="Kang H."/>
            <person name="Li M."/>
            <person name="Liang H."/>
            <person name="Ren X."/>
            <person name="Shi Z."/>
            <person name="Wen M."/>
            <person name="Jian M."/>
            <person name="Yang H."/>
            <person name="Zhang G."/>
            <person name="Yang Z."/>
            <person name="Chen R."/>
            <person name="Liu S."/>
            <person name="Li J."/>
            <person name="Ma L."/>
            <person name="Liu H."/>
            <person name="Zhou Y."/>
            <person name="Zhao J."/>
            <person name="Fang X."/>
            <person name="Li G."/>
            <person name="Fang L."/>
            <person name="Li Y."/>
            <person name="Liu D."/>
            <person name="Zheng H."/>
            <person name="Zhang Y."/>
            <person name="Qin N."/>
            <person name="Li Z."/>
            <person name="Yang G."/>
            <person name="Yang S."/>
            <person name="Bolund L."/>
            <person name="Kristiansen K."/>
            <person name="Zheng H."/>
            <person name="Li S."/>
            <person name="Zhang X."/>
            <person name="Yang H."/>
            <person name="Wang J."/>
            <person name="Sun R."/>
            <person name="Zhang B."/>
            <person name="Jiang S."/>
            <person name="Wang J."/>
            <person name="Du Y."/>
            <person name="Li S."/>
        </authorList>
    </citation>
    <scope>NUCLEOTIDE SEQUENCE [LARGE SCALE GENOMIC DNA]</scope>
    <source>
        <strain evidence="2">cv. 9930</strain>
    </source>
</reference>
<reference evidence="1 2" key="3">
    <citation type="journal article" date="2010" name="BMC Genomics">
        <title>Transcriptome sequencing and comparative analysis of cucumber flowers with different sex types.</title>
        <authorList>
            <person name="Guo S."/>
            <person name="Zheng Y."/>
            <person name="Joung J.G."/>
            <person name="Liu S."/>
            <person name="Zhang Z."/>
            <person name="Crasta O.R."/>
            <person name="Sobral B.W."/>
            <person name="Xu Y."/>
            <person name="Huang S."/>
            <person name="Fei Z."/>
        </authorList>
    </citation>
    <scope>NUCLEOTIDE SEQUENCE [LARGE SCALE GENOMIC DNA]</scope>
    <source>
        <strain evidence="2">cv. 9930</strain>
    </source>
</reference>
<accession>A0A0A0KHF7</accession>
<evidence type="ECO:0000313" key="2">
    <source>
        <dbReference type="Proteomes" id="UP000029981"/>
    </source>
</evidence>
<dbReference type="Gramene" id="KGN49145">
    <property type="protein sequence ID" value="KGN49145"/>
    <property type="gene ID" value="Csa_6G516530"/>
</dbReference>
<reference evidence="1 2" key="4">
    <citation type="journal article" date="2011" name="BMC Genomics">
        <title>RNA-Seq improves annotation of protein-coding genes in the cucumber genome.</title>
        <authorList>
            <person name="Li Z."/>
            <person name="Zhang Z."/>
            <person name="Yan P."/>
            <person name="Huang S."/>
            <person name="Fei Z."/>
            <person name="Lin K."/>
        </authorList>
    </citation>
    <scope>NUCLEOTIDE SEQUENCE [LARGE SCALE GENOMIC DNA]</scope>
    <source>
        <strain evidence="2">cv. 9930</strain>
    </source>
</reference>
<reference evidence="1 2" key="2">
    <citation type="journal article" date="2009" name="PLoS ONE">
        <title>An integrated genetic and cytogenetic map of the cucumber genome.</title>
        <authorList>
            <person name="Ren Y."/>
            <person name="Zhang Z."/>
            <person name="Liu J."/>
            <person name="Staub J.E."/>
            <person name="Han Y."/>
            <person name="Cheng Z."/>
            <person name="Li X."/>
            <person name="Lu J."/>
            <person name="Miao H."/>
            <person name="Kang H."/>
            <person name="Xie B."/>
            <person name="Gu X."/>
            <person name="Wang X."/>
            <person name="Du Y."/>
            <person name="Jin W."/>
            <person name="Huang S."/>
        </authorList>
    </citation>
    <scope>NUCLEOTIDE SEQUENCE [LARGE SCALE GENOMIC DNA]</scope>
    <source>
        <strain evidence="2">cv. 9930</strain>
    </source>
</reference>
<name>A0A0A0KHF7_CUCSA</name>
<dbReference type="EMBL" id="CM002927">
    <property type="protein sequence ID" value="KGN49145.1"/>
    <property type="molecule type" value="Genomic_DNA"/>
</dbReference>
<dbReference type="Proteomes" id="UP000029981">
    <property type="component" value="Chromosome 6"/>
</dbReference>
<gene>
    <name evidence="1" type="ORF">Csa_6G516530</name>
</gene>
<sequence length="53" mass="5680">MSSGDCDKCVGEGLVLISEARMEARIFRGTDTLLLALHGNLKVKGTLGSDLRM</sequence>
<dbReference type="AlphaFoldDB" id="A0A0A0KHF7"/>
<evidence type="ECO:0000313" key="1">
    <source>
        <dbReference type="EMBL" id="KGN49145.1"/>
    </source>
</evidence>
<protein>
    <submittedName>
        <fullName evidence="1">Uncharacterized protein</fullName>
    </submittedName>
</protein>
<keyword evidence="2" id="KW-1185">Reference proteome</keyword>